<dbReference type="EMBL" id="CAJVCH010571136">
    <property type="protein sequence ID" value="CAG7836742.1"/>
    <property type="molecule type" value="Genomic_DNA"/>
</dbReference>
<accession>A0A8J2Q1H3</accession>
<evidence type="ECO:0000313" key="3">
    <source>
        <dbReference type="Proteomes" id="UP000708208"/>
    </source>
</evidence>
<proteinExistence type="predicted"/>
<protein>
    <submittedName>
        <fullName evidence="2">Uncharacterized protein</fullName>
    </submittedName>
</protein>
<evidence type="ECO:0000313" key="2">
    <source>
        <dbReference type="EMBL" id="CAG7836742.1"/>
    </source>
</evidence>
<feature type="compositionally biased region" description="Polar residues" evidence="1">
    <location>
        <begin position="121"/>
        <end position="130"/>
    </location>
</feature>
<gene>
    <name evidence="2" type="ORF">AFUS01_LOCUS45950</name>
</gene>
<dbReference type="Proteomes" id="UP000708208">
    <property type="component" value="Unassembled WGS sequence"/>
</dbReference>
<sequence>MSQLPPKIENEILDNKIEKTKQLFFQELARKKRNIKRQWMEINAVTNNHFLQLLPYRSLLNHLGDLTAERRETLKNCRRNDEILVRRTHFNAEDQVSGHRSQNNDSDNLSDDEFSGLPNELTRTFRTGTR</sequence>
<reference evidence="2" key="1">
    <citation type="submission" date="2021-06" db="EMBL/GenBank/DDBJ databases">
        <authorList>
            <person name="Hodson N. C."/>
            <person name="Mongue J. A."/>
            <person name="Jaron S. K."/>
        </authorList>
    </citation>
    <scope>NUCLEOTIDE SEQUENCE</scope>
</reference>
<dbReference type="AlphaFoldDB" id="A0A8J2Q1H3"/>
<comment type="caution">
    <text evidence="2">The sequence shown here is derived from an EMBL/GenBank/DDBJ whole genome shotgun (WGS) entry which is preliminary data.</text>
</comment>
<feature type="region of interest" description="Disordered" evidence="1">
    <location>
        <begin position="89"/>
        <end position="130"/>
    </location>
</feature>
<name>A0A8J2Q1H3_9HEXA</name>
<dbReference type="OrthoDB" id="10576673at2759"/>
<organism evidence="2 3">
    <name type="scientific">Allacma fusca</name>
    <dbReference type="NCBI Taxonomy" id="39272"/>
    <lineage>
        <taxon>Eukaryota</taxon>
        <taxon>Metazoa</taxon>
        <taxon>Ecdysozoa</taxon>
        <taxon>Arthropoda</taxon>
        <taxon>Hexapoda</taxon>
        <taxon>Collembola</taxon>
        <taxon>Symphypleona</taxon>
        <taxon>Sminthuridae</taxon>
        <taxon>Allacma</taxon>
    </lineage>
</organism>
<evidence type="ECO:0000256" key="1">
    <source>
        <dbReference type="SAM" id="MobiDB-lite"/>
    </source>
</evidence>
<keyword evidence="3" id="KW-1185">Reference proteome</keyword>